<keyword evidence="12 13" id="KW-0472">Membrane</keyword>
<keyword evidence="8 13" id="KW-0812">Transmembrane</keyword>
<evidence type="ECO:0000256" key="4">
    <source>
        <dbReference type="ARBA" id="ARBA00021741"/>
    </source>
</evidence>
<dbReference type="GO" id="GO:0005886">
    <property type="term" value="C:plasma membrane"/>
    <property type="evidence" value="ECO:0007669"/>
    <property type="project" value="UniProtKB-SubCell"/>
</dbReference>
<keyword evidence="6" id="KW-1003">Cell membrane</keyword>
<keyword evidence="9" id="KW-0677">Repeat</keyword>
<evidence type="ECO:0000256" key="1">
    <source>
        <dbReference type="ARBA" id="ARBA00004651"/>
    </source>
</evidence>
<dbReference type="Proteomes" id="UP000499080">
    <property type="component" value="Unassembled WGS sequence"/>
</dbReference>
<feature type="transmembrane region" description="Helical" evidence="13">
    <location>
        <begin position="96"/>
        <end position="117"/>
    </location>
</feature>
<evidence type="ECO:0000256" key="8">
    <source>
        <dbReference type="ARBA" id="ARBA00022692"/>
    </source>
</evidence>
<accession>A0A4Y2DZX5</accession>
<evidence type="ECO:0000256" key="7">
    <source>
        <dbReference type="ARBA" id="ARBA00022597"/>
    </source>
</evidence>
<comment type="similarity">
    <text evidence="3">Belongs to the SWEET sugar transporter family.</text>
</comment>
<keyword evidence="10 13" id="KW-1133">Transmembrane helix</keyword>
<feature type="transmembrane region" description="Helical" evidence="13">
    <location>
        <begin position="65"/>
        <end position="84"/>
    </location>
</feature>
<evidence type="ECO:0000256" key="2">
    <source>
        <dbReference type="ARBA" id="ARBA00004653"/>
    </source>
</evidence>
<keyword evidence="7" id="KW-0762">Sugar transport</keyword>
<gene>
    <name evidence="14" type="ORF">AVEN_149894_1</name>
</gene>
<comment type="caution">
    <text evidence="14">The sequence shown here is derived from an EMBL/GenBank/DDBJ whole genome shotgun (WGS) entry which is preliminary data.</text>
</comment>
<dbReference type="InterPro" id="IPR047664">
    <property type="entry name" value="SWEET"/>
</dbReference>
<evidence type="ECO:0000256" key="6">
    <source>
        <dbReference type="ARBA" id="ARBA00022475"/>
    </source>
</evidence>
<keyword evidence="5" id="KW-0813">Transport</keyword>
<evidence type="ECO:0000256" key="13">
    <source>
        <dbReference type="SAM" id="Phobius"/>
    </source>
</evidence>
<name>A0A4Y2DZX5_ARAVE</name>
<evidence type="ECO:0000256" key="12">
    <source>
        <dbReference type="ARBA" id="ARBA00023136"/>
    </source>
</evidence>
<evidence type="ECO:0000256" key="10">
    <source>
        <dbReference type="ARBA" id="ARBA00022989"/>
    </source>
</evidence>
<evidence type="ECO:0000313" key="15">
    <source>
        <dbReference type="Proteomes" id="UP000499080"/>
    </source>
</evidence>
<feature type="transmembrane region" description="Helical" evidence="13">
    <location>
        <begin position="123"/>
        <end position="144"/>
    </location>
</feature>
<dbReference type="Gene3D" id="1.20.1280.290">
    <property type="match status" value="1"/>
</dbReference>
<dbReference type="EMBL" id="BGPR01000457">
    <property type="protein sequence ID" value="GBM21318.1"/>
    <property type="molecule type" value="Genomic_DNA"/>
</dbReference>
<evidence type="ECO:0000256" key="11">
    <source>
        <dbReference type="ARBA" id="ARBA00023034"/>
    </source>
</evidence>
<dbReference type="PANTHER" id="PTHR10791:SF30">
    <property type="entry name" value="SUGAR TRANSPORTER SWEET1"/>
    <property type="match status" value="1"/>
</dbReference>
<reference evidence="14 15" key="1">
    <citation type="journal article" date="2019" name="Sci. Rep.">
        <title>Orb-weaving spider Araneus ventricosus genome elucidates the spidroin gene catalogue.</title>
        <authorList>
            <person name="Kono N."/>
            <person name="Nakamura H."/>
            <person name="Ohtoshi R."/>
            <person name="Moran D.A.P."/>
            <person name="Shinohara A."/>
            <person name="Yoshida Y."/>
            <person name="Fujiwara M."/>
            <person name="Mori M."/>
            <person name="Tomita M."/>
            <person name="Arakawa K."/>
        </authorList>
    </citation>
    <scope>NUCLEOTIDE SEQUENCE [LARGE SCALE GENOMIC DNA]</scope>
</reference>
<dbReference type="OrthoDB" id="409725at2759"/>
<sequence>MNDPMMQTVNWICFILQTIYVGCFYVNTVHKKKTQQMVGTVLTFLILTYLYGFHVADISTGSNTLGFLAAIGSILASAAPLASISEVFQTKSSETLPFLIIFSTFVVTVLWFIYGILIEDSFVQVPNLMSATISGLQLGLIAVFPSKKSEEKKTE</sequence>
<protein>
    <recommendedName>
        <fullName evidence="4">Sugar transporter SWEET1</fullName>
    </recommendedName>
</protein>
<proteinExistence type="inferred from homology"/>
<dbReference type="PANTHER" id="PTHR10791">
    <property type="entry name" value="RAG1-ACTIVATING PROTEIN 1"/>
    <property type="match status" value="1"/>
</dbReference>
<keyword evidence="15" id="KW-1185">Reference proteome</keyword>
<feature type="transmembrane region" description="Helical" evidence="13">
    <location>
        <begin position="6"/>
        <end position="25"/>
    </location>
</feature>
<comment type="subcellular location">
    <subcellularLocation>
        <location evidence="1">Cell membrane</location>
        <topology evidence="1">Multi-pass membrane protein</topology>
    </subcellularLocation>
    <subcellularLocation>
        <location evidence="2">Golgi apparatus membrane</location>
        <topology evidence="2">Multi-pass membrane protein</topology>
    </subcellularLocation>
</comment>
<dbReference type="FunFam" id="1.20.1280.290:FF:000004">
    <property type="entry name" value="Sugar transporter SWEET"/>
    <property type="match status" value="1"/>
</dbReference>
<organism evidence="14 15">
    <name type="scientific">Araneus ventricosus</name>
    <name type="common">Orbweaver spider</name>
    <name type="synonym">Epeira ventricosa</name>
    <dbReference type="NCBI Taxonomy" id="182803"/>
    <lineage>
        <taxon>Eukaryota</taxon>
        <taxon>Metazoa</taxon>
        <taxon>Ecdysozoa</taxon>
        <taxon>Arthropoda</taxon>
        <taxon>Chelicerata</taxon>
        <taxon>Arachnida</taxon>
        <taxon>Araneae</taxon>
        <taxon>Araneomorphae</taxon>
        <taxon>Entelegynae</taxon>
        <taxon>Araneoidea</taxon>
        <taxon>Araneidae</taxon>
        <taxon>Araneus</taxon>
    </lineage>
</organism>
<dbReference type="GO" id="GO:0051119">
    <property type="term" value="F:sugar transmembrane transporter activity"/>
    <property type="evidence" value="ECO:0007669"/>
    <property type="project" value="InterPro"/>
</dbReference>
<dbReference type="Pfam" id="PF03083">
    <property type="entry name" value="MtN3_slv"/>
    <property type="match status" value="1"/>
</dbReference>
<dbReference type="GO" id="GO:0000139">
    <property type="term" value="C:Golgi membrane"/>
    <property type="evidence" value="ECO:0007669"/>
    <property type="project" value="UniProtKB-SubCell"/>
</dbReference>
<dbReference type="InterPro" id="IPR004316">
    <property type="entry name" value="SWEET_rpt"/>
</dbReference>
<evidence type="ECO:0000313" key="14">
    <source>
        <dbReference type="EMBL" id="GBM21318.1"/>
    </source>
</evidence>
<feature type="transmembrane region" description="Helical" evidence="13">
    <location>
        <begin position="37"/>
        <end position="53"/>
    </location>
</feature>
<evidence type="ECO:0000256" key="3">
    <source>
        <dbReference type="ARBA" id="ARBA00007809"/>
    </source>
</evidence>
<evidence type="ECO:0000256" key="5">
    <source>
        <dbReference type="ARBA" id="ARBA00022448"/>
    </source>
</evidence>
<evidence type="ECO:0000256" key="9">
    <source>
        <dbReference type="ARBA" id="ARBA00022737"/>
    </source>
</evidence>
<dbReference type="AlphaFoldDB" id="A0A4Y2DZX5"/>
<keyword evidence="11" id="KW-0333">Golgi apparatus</keyword>